<dbReference type="Pfam" id="PF00296">
    <property type="entry name" value="Bac_luciferase"/>
    <property type="match status" value="1"/>
</dbReference>
<evidence type="ECO:0000313" key="4">
    <source>
        <dbReference type="Proteomes" id="UP001317259"/>
    </source>
</evidence>
<dbReference type="InterPro" id="IPR011251">
    <property type="entry name" value="Luciferase-like_dom"/>
</dbReference>
<feature type="domain" description="Luciferase-like" evidence="2">
    <location>
        <begin position="14"/>
        <end position="83"/>
    </location>
</feature>
<accession>A0ABT0FT14</accession>
<dbReference type="RefSeq" id="WP_242378270.1">
    <property type="nucleotide sequence ID" value="NZ_JAKRKC020000001.1"/>
</dbReference>
<organism evidence="3 4">
    <name type="scientific">Actinomadura luzonensis</name>
    <dbReference type="NCBI Taxonomy" id="2805427"/>
    <lineage>
        <taxon>Bacteria</taxon>
        <taxon>Bacillati</taxon>
        <taxon>Actinomycetota</taxon>
        <taxon>Actinomycetes</taxon>
        <taxon>Streptosporangiales</taxon>
        <taxon>Thermomonosporaceae</taxon>
        <taxon>Actinomadura</taxon>
    </lineage>
</organism>
<dbReference type="EMBL" id="JAKRKC020000001">
    <property type="protein sequence ID" value="MCK2215414.1"/>
    <property type="molecule type" value="Genomic_DNA"/>
</dbReference>
<dbReference type="Proteomes" id="UP001317259">
    <property type="component" value="Unassembled WGS sequence"/>
</dbReference>
<proteinExistence type="predicted"/>
<evidence type="ECO:0000313" key="3">
    <source>
        <dbReference type="EMBL" id="MCK2215414.1"/>
    </source>
</evidence>
<dbReference type="InterPro" id="IPR036661">
    <property type="entry name" value="Luciferase-like_sf"/>
</dbReference>
<evidence type="ECO:0000256" key="1">
    <source>
        <dbReference type="SAM" id="MobiDB-lite"/>
    </source>
</evidence>
<gene>
    <name evidence="3" type="ORF">MF672_016690</name>
</gene>
<keyword evidence="4" id="KW-1185">Reference proteome</keyword>
<feature type="compositionally biased region" description="Low complexity" evidence="1">
    <location>
        <begin position="78"/>
        <end position="101"/>
    </location>
</feature>
<name>A0ABT0FT14_9ACTN</name>
<dbReference type="Gene3D" id="3.20.20.30">
    <property type="entry name" value="Luciferase-like domain"/>
    <property type="match status" value="1"/>
</dbReference>
<comment type="caution">
    <text evidence="3">The sequence shown here is derived from an EMBL/GenBank/DDBJ whole genome shotgun (WGS) entry which is preliminary data.</text>
</comment>
<evidence type="ECO:0000259" key="2">
    <source>
        <dbReference type="Pfam" id="PF00296"/>
    </source>
</evidence>
<reference evidence="3 4" key="1">
    <citation type="submission" date="2022-04" db="EMBL/GenBank/DDBJ databases">
        <title>Genome draft of Actinomadura sp. ATCC 31491.</title>
        <authorList>
            <person name="Shi X."/>
            <person name="Du Y."/>
        </authorList>
    </citation>
    <scope>NUCLEOTIDE SEQUENCE [LARGE SCALE GENOMIC DNA]</scope>
    <source>
        <strain evidence="3 4">ATCC 31491</strain>
    </source>
</reference>
<dbReference type="SUPFAM" id="SSF51679">
    <property type="entry name" value="Bacterial luciferase-like"/>
    <property type="match status" value="1"/>
</dbReference>
<feature type="region of interest" description="Disordered" evidence="1">
    <location>
        <begin position="76"/>
        <end position="101"/>
    </location>
</feature>
<sequence>MSASDRLPVPAGPHWGNDAGLPDGHVWDSLELLTWAAAHTRRLRVATGILNTIFHQPVALARRLATLDRLCQGRLDVGSARSPARRSSGPPASGTASSPWP</sequence>
<protein>
    <submittedName>
        <fullName evidence="3">LLM class flavin-dependent oxidoreductase</fullName>
    </submittedName>
</protein>